<organism evidence="7 8">
    <name type="scientific">Pseudomonas gingeri</name>
    <dbReference type="NCBI Taxonomy" id="117681"/>
    <lineage>
        <taxon>Bacteria</taxon>
        <taxon>Pseudomonadati</taxon>
        <taxon>Pseudomonadota</taxon>
        <taxon>Gammaproteobacteria</taxon>
        <taxon>Pseudomonadales</taxon>
        <taxon>Pseudomonadaceae</taxon>
        <taxon>Pseudomonas</taxon>
    </lineage>
</organism>
<feature type="transmembrane region" description="Helical" evidence="5">
    <location>
        <begin position="290"/>
        <end position="306"/>
    </location>
</feature>
<feature type="transmembrane region" description="Helical" evidence="5">
    <location>
        <begin position="167"/>
        <end position="187"/>
    </location>
</feature>
<gene>
    <name evidence="7" type="ORF">HX876_04105</name>
</gene>
<feature type="transmembrane region" description="Helical" evidence="5">
    <location>
        <begin position="53"/>
        <end position="71"/>
    </location>
</feature>
<keyword evidence="4 5" id="KW-0472">Membrane</keyword>
<dbReference type="SUPFAM" id="SSF103481">
    <property type="entry name" value="Multidrug resistance efflux transporter EmrE"/>
    <property type="match status" value="2"/>
</dbReference>
<evidence type="ECO:0000313" key="8">
    <source>
        <dbReference type="Proteomes" id="UP000520592"/>
    </source>
</evidence>
<evidence type="ECO:0000259" key="6">
    <source>
        <dbReference type="Pfam" id="PF00892"/>
    </source>
</evidence>
<evidence type="ECO:0000256" key="5">
    <source>
        <dbReference type="SAM" id="Phobius"/>
    </source>
</evidence>
<dbReference type="PANTHER" id="PTHR32322:SF14">
    <property type="entry name" value="PROTEIN PAGO"/>
    <property type="match status" value="1"/>
</dbReference>
<dbReference type="PANTHER" id="PTHR32322">
    <property type="entry name" value="INNER MEMBRANE TRANSPORTER"/>
    <property type="match status" value="1"/>
</dbReference>
<dbReference type="InterPro" id="IPR000620">
    <property type="entry name" value="EamA_dom"/>
</dbReference>
<dbReference type="InterPro" id="IPR037185">
    <property type="entry name" value="EmrE-like"/>
</dbReference>
<feature type="transmembrane region" description="Helical" evidence="5">
    <location>
        <begin position="83"/>
        <end position="100"/>
    </location>
</feature>
<dbReference type="Proteomes" id="UP000520592">
    <property type="component" value="Unassembled WGS sequence"/>
</dbReference>
<sequence length="313" mass="34889">MSISANLALPRVEQRRYLTALLTSVLFLIVCLCWGTTWLGIKIAVESVPPLTAAGLRFLIAFPLFLGFAAWRREPLYFPRERRGFFVFVTLCYFSLPYYLLNYGEQHVSSGLTALLFSCMPVFILIFSALFLREKIYLSQVCGIVVGFASLFMILRSQGLRLDHAELFGVLAILATAVMHALCYVITKQKGQAISVITYNTLPIGIAGLMLFVAGLGLESPQFSEITPRSWGALFYLGLVASVGGFLVYFLLLKRLSPVILSFVFIIFPVFAVLIGAWYEDLPVSRDLMLYSATLLVGFAITKLPLEKYLAAR</sequence>
<name>A0A7Y7YAK7_9PSED</name>
<dbReference type="GO" id="GO:0016020">
    <property type="term" value="C:membrane"/>
    <property type="evidence" value="ECO:0007669"/>
    <property type="project" value="UniProtKB-SubCell"/>
</dbReference>
<reference evidence="7 8" key="1">
    <citation type="submission" date="2020-04" db="EMBL/GenBank/DDBJ databases">
        <title>Molecular characterization of pseudomonads from Agaricus bisporus reveal novel blotch 2 pathogens in Western Europe.</title>
        <authorList>
            <person name="Taparia T."/>
            <person name="Krijger M."/>
            <person name="Haynes E."/>
            <person name="Elpinstone J.G."/>
            <person name="Noble R."/>
            <person name="Van Der Wolf J."/>
        </authorList>
    </citation>
    <scope>NUCLEOTIDE SEQUENCE [LARGE SCALE GENOMIC DNA]</scope>
    <source>
        <strain evidence="7 8">IPO3737</strain>
    </source>
</reference>
<feature type="transmembrane region" description="Helical" evidence="5">
    <location>
        <begin position="112"/>
        <end position="132"/>
    </location>
</feature>
<feature type="domain" description="EamA" evidence="6">
    <location>
        <begin position="25"/>
        <end position="155"/>
    </location>
</feature>
<feature type="transmembrane region" description="Helical" evidence="5">
    <location>
        <begin position="230"/>
        <end position="252"/>
    </location>
</feature>
<feature type="transmembrane region" description="Helical" evidence="5">
    <location>
        <begin position="259"/>
        <end position="278"/>
    </location>
</feature>
<feature type="transmembrane region" description="Helical" evidence="5">
    <location>
        <begin position="199"/>
        <end position="218"/>
    </location>
</feature>
<feature type="transmembrane region" description="Helical" evidence="5">
    <location>
        <begin position="20"/>
        <end position="41"/>
    </location>
</feature>
<feature type="domain" description="EamA" evidence="6">
    <location>
        <begin position="168"/>
        <end position="300"/>
    </location>
</feature>
<feature type="transmembrane region" description="Helical" evidence="5">
    <location>
        <begin position="137"/>
        <end position="155"/>
    </location>
</feature>
<evidence type="ECO:0000256" key="4">
    <source>
        <dbReference type="ARBA" id="ARBA00023136"/>
    </source>
</evidence>
<keyword evidence="3 5" id="KW-1133">Transmembrane helix</keyword>
<evidence type="ECO:0000256" key="2">
    <source>
        <dbReference type="ARBA" id="ARBA00022692"/>
    </source>
</evidence>
<proteinExistence type="predicted"/>
<dbReference type="Pfam" id="PF00892">
    <property type="entry name" value="EamA"/>
    <property type="match status" value="2"/>
</dbReference>
<dbReference type="RefSeq" id="WP_177057582.1">
    <property type="nucleotide sequence ID" value="NZ_JACAPS010000013.1"/>
</dbReference>
<dbReference type="InterPro" id="IPR050638">
    <property type="entry name" value="AA-Vitamin_Transporters"/>
</dbReference>
<protein>
    <submittedName>
        <fullName evidence="7">EamA family transporter</fullName>
    </submittedName>
</protein>
<accession>A0A7Y7YAK7</accession>
<evidence type="ECO:0000256" key="3">
    <source>
        <dbReference type="ARBA" id="ARBA00022989"/>
    </source>
</evidence>
<evidence type="ECO:0000313" key="7">
    <source>
        <dbReference type="EMBL" id="NWC31560.1"/>
    </source>
</evidence>
<dbReference type="EMBL" id="JACAQD010000006">
    <property type="protein sequence ID" value="NWC31560.1"/>
    <property type="molecule type" value="Genomic_DNA"/>
</dbReference>
<evidence type="ECO:0000256" key="1">
    <source>
        <dbReference type="ARBA" id="ARBA00004141"/>
    </source>
</evidence>
<keyword evidence="2 5" id="KW-0812">Transmembrane</keyword>
<comment type="subcellular location">
    <subcellularLocation>
        <location evidence="1">Membrane</location>
        <topology evidence="1">Multi-pass membrane protein</topology>
    </subcellularLocation>
</comment>
<comment type="caution">
    <text evidence="7">The sequence shown here is derived from an EMBL/GenBank/DDBJ whole genome shotgun (WGS) entry which is preliminary data.</text>
</comment>
<dbReference type="AlphaFoldDB" id="A0A7Y7YAK7"/>